<reference evidence="1 2" key="1">
    <citation type="journal article" date="2024" name="Nat. Commun.">
        <title>Phylogenomics reveals the evolutionary origins of lichenization in chlorophyte algae.</title>
        <authorList>
            <person name="Puginier C."/>
            <person name="Libourel C."/>
            <person name="Otte J."/>
            <person name="Skaloud P."/>
            <person name="Haon M."/>
            <person name="Grisel S."/>
            <person name="Petersen M."/>
            <person name="Berrin J.G."/>
            <person name="Delaux P.M."/>
            <person name="Dal Grande F."/>
            <person name="Keller J."/>
        </authorList>
    </citation>
    <scope>NUCLEOTIDE SEQUENCE [LARGE SCALE GENOMIC DNA]</scope>
    <source>
        <strain evidence="1 2">SAG 245.80</strain>
    </source>
</reference>
<gene>
    <name evidence="1" type="ORF">WJX81_005558</name>
</gene>
<name>A0AAW1RQC1_9CHLO</name>
<evidence type="ECO:0000313" key="2">
    <source>
        <dbReference type="Proteomes" id="UP001445335"/>
    </source>
</evidence>
<keyword evidence="2" id="KW-1185">Reference proteome</keyword>
<protein>
    <submittedName>
        <fullName evidence="1">Uncharacterized protein</fullName>
    </submittedName>
</protein>
<dbReference type="AlphaFoldDB" id="A0AAW1RQC1"/>
<accession>A0AAW1RQC1</accession>
<organism evidence="1 2">
    <name type="scientific">Elliptochloris bilobata</name>
    <dbReference type="NCBI Taxonomy" id="381761"/>
    <lineage>
        <taxon>Eukaryota</taxon>
        <taxon>Viridiplantae</taxon>
        <taxon>Chlorophyta</taxon>
        <taxon>core chlorophytes</taxon>
        <taxon>Trebouxiophyceae</taxon>
        <taxon>Trebouxiophyceae incertae sedis</taxon>
        <taxon>Elliptochloris clade</taxon>
        <taxon>Elliptochloris</taxon>
    </lineage>
</organism>
<proteinExistence type="predicted"/>
<comment type="caution">
    <text evidence="1">The sequence shown here is derived from an EMBL/GenBank/DDBJ whole genome shotgun (WGS) entry which is preliminary data.</text>
</comment>
<dbReference type="EMBL" id="JALJOU010000028">
    <property type="protein sequence ID" value="KAK9835376.1"/>
    <property type="molecule type" value="Genomic_DNA"/>
</dbReference>
<evidence type="ECO:0000313" key="1">
    <source>
        <dbReference type="EMBL" id="KAK9835376.1"/>
    </source>
</evidence>
<dbReference type="Proteomes" id="UP001445335">
    <property type="component" value="Unassembled WGS sequence"/>
</dbReference>
<sequence>MLGAQHPDACLHHCCKEGCTLFEYTPRKNWSAHTSDKFLLCGGDRFDIILQAGGSLQLQPKQVIYWSGMEVGIQQLFAKPAFGEARLRFFLDPDSNPGFYKSLEWRSQNAKLGGLYDNPMNSHWEFGADGVQPMDRSTHTTDVLLMRCGTLPLAERCKDEFVIMLGLVAGKKQRLALL</sequence>